<proteinExistence type="predicted"/>
<evidence type="ECO:0000313" key="1">
    <source>
        <dbReference type="EMBL" id="GID64162.1"/>
    </source>
</evidence>
<keyword evidence="2" id="KW-1185">Reference proteome</keyword>
<evidence type="ECO:0000313" key="2">
    <source>
        <dbReference type="Proteomes" id="UP000619479"/>
    </source>
</evidence>
<dbReference type="SUPFAM" id="SSF109998">
    <property type="entry name" value="Triger factor/SurA peptide-binding domain-like"/>
    <property type="match status" value="1"/>
</dbReference>
<comment type="caution">
    <text evidence="1">The sequence shown here is derived from an EMBL/GenBank/DDBJ whole genome shotgun (WGS) entry which is preliminary data.</text>
</comment>
<sequence length="227" mass="24544">MAVVASLAVAGLSACRSEPAVAAYIGDSRITEKRVQQVWDDARAALGDAAPMPITRTDIVNVLVSRDLIDRVAQRHNVQVPADLSYDQFAALVRLPATTEYVRLYAQYNALQYTVEQSITSTTALTEDDLKDVFQRLTANNALQPGTTFDAFKGTVPADVTKDLQAAVALRNEVHEVADPLKVTVNPRYQPIELGVYGIQNQQTKAIYQIVAAQVGGDASVPVSDVS</sequence>
<reference evidence="1" key="1">
    <citation type="submission" date="2021-01" db="EMBL/GenBank/DDBJ databases">
        <title>Whole genome shotgun sequence of Actinoplanes cyaneus NBRC 14990.</title>
        <authorList>
            <person name="Komaki H."/>
            <person name="Tamura T."/>
        </authorList>
    </citation>
    <scope>NUCLEOTIDE SEQUENCE</scope>
    <source>
        <strain evidence="1">NBRC 14990</strain>
    </source>
</reference>
<protein>
    <submittedName>
        <fullName evidence="1">Uncharacterized protein</fullName>
    </submittedName>
</protein>
<dbReference type="EMBL" id="BOMH01000016">
    <property type="protein sequence ID" value="GID64162.1"/>
    <property type="molecule type" value="Genomic_DNA"/>
</dbReference>
<accession>A0A919M351</accession>
<dbReference type="Proteomes" id="UP000619479">
    <property type="component" value="Unassembled WGS sequence"/>
</dbReference>
<gene>
    <name evidence="1" type="ORF">Acy02nite_20430</name>
</gene>
<dbReference type="AlphaFoldDB" id="A0A919M351"/>
<name>A0A919M351_9ACTN</name>
<organism evidence="1 2">
    <name type="scientific">Actinoplanes cyaneus</name>
    <dbReference type="NCBI Taxonomy" id="52696"/>
    <lineage>
        <taxon>Bacteria</taxon>
        <taxon>Bacillati</taxon>
        <taxon>Actinomycetota</taxon>
        <taxon>Actinomycetes</taxon>
        <taxon>Micromonosporales</taxon>
        <taxon>Micromonosporaceae</taxon>
        <taxon>Actinoplanes</taxon>
    </lineage>
</organism>
<dbReference type="InterPro" id="IPR027304">
    <property type="entry name" value="Trigger_fact/SurA_dom_sf"/>
</dbReference>